<organism evidence="2 3">
    <name type="scientific">Trypanosoma congolense (strain IL3000)</name>
    <dbReference type="NCBI Taxonomy" id="1068625"/>
    <lineage>
        <taxon>Eukaryota</taxon>
        <taxon>Discoba</taxon>
        <taxon>Euglenozoa</taxon>
        <taxon>Kinetoplastea</taxon>
        <taxon>Metakinetoplastina</taxon>
        <taxon>Trypanosomatida</taxon>
        <taxon>Trypanosomatidae</taxon>
        <taxon>Trypanosoma</taxon>
        <taxon>Nannomonas</taxon>
    </lineage>
</organism>
<keyword evidence="3" id="KW-1185">Reference proteome</keyword>
<comment type="caution">
    <text evidence="2">The sequence shown here is derived from an EMBL/GenBank/DDBJ whole genome shotgun (WGS) entry which is preliminary data.</text>
</comment>
<keyword evidence="1" id="KW-1133">Transmembrane helix</keyword>
<keyword evidence="1" id="KW-0812">Transmembrane</keyword>
<feature type="transmembrane region" description="Helical" evidence="1">
    <location>
        <begin position="101"/>
        <end position="118"/>
    </location>
</feature>
<accession>F9W848</accession>
<gene>
    <name evidence="2" type="ORF">TCIL3000_0_41320</name>
</gene>
<reference evidence="3" key="1">
    <citation type="submission" date="2011-07" db="EMBL/GenBank/DDBJ databases">
        <title>Divergent evolution of antigenic variation in African trypanosomes.</title>
        <authorList>
            <person name="Jackson A.P."/>
            <person name="Berry A."/>
            <person name="Allison H.C."/>
            <person name="Burton P."/>
            <person name="Anderson J."/>
            <person name="Aslett M."/>
            <person name="Brown R."/>
            <person name="Corton N."/>
            <person name="Harris D."/>
            <person name="Hauser H."/>
            <person name="Gamble J."/>
            <person name="Gilderthorp R."/>
            <person name="McQuillan J."/>
            <person name="Quail M.A."/>
            <person name="Sanders M."/>
            <person name="Van Tonder A."/>
            <person name="Ginger M.L."/>
            <person name="Donelson J.E."/>
            <person name="Field M.C."/>
            <person name="Barry J.D."/>
            <person name="Berriman M."/>
            <person name="Hertz-Fowler C."/>
        </authorList>
    </citation>
    <scope>NUCLEOTIDE SEQUENCE [LARGE SCALE GENOMIC DNA]</scope>
    <source>
        <strain evidence="3">IL3000</strain>
    </source>
</reference>
<name>F9W848_TRYCI</name>
<reference evidence="2 3" key="2">
    <citation type="journal article" date="2012" name="Proc. Natl. Acad. Sci. U.S.A.">
        <title>Antigenic diversity is generated by distinct evolutionary mechanisms in African trypanosome species.</title>
        <authorList>
            <person name="Jackson A.P."/>
            <person name="Berry A."/>
            <person name="Aslett M."/>
            <person name="Allison H.C."/>
            <person name="Burton P."/>
            <person name="Vavrova-Anderson J."/>
            <person name="Brown R."/>
            <person name="Browne H."/>
            <person name="Corton N."/>
            <person name="Hauser H."/>
            <person name="Gamble J."/>
            <person name="Gilderthorp R."/>
            <person name="Marcello L."/>
            <person name="McQuillan J."/>
            <person name="Otto T.D."/>
            <person name="Quail M.A."/>
            <person name="Sanders M.J."/>
            <person name="van Tonder A."/>
            <person name="Ginger M.L."/>
            <person name="Field M.C."/>
            <person name="Barry J.D."/>
            <person name="Hertz-Fowler C."/>
            <person name="Berriman M."/>
        </authorList>
    </citation>
    <scope>NUCLEOTIDE SEQUENCE [LARGE SCALE GENOMIC DNA]</scope>
    <source>
        <strain evidence="2 3">IL3000</strain>
    </source>
</reference>
<feature type="transmembrane region" description="Helical" evidence="1">
    <location>
        <begin position="124"/>
        <end position="148"/>
    </location>
</feature>
<sequence>MFCFRCHFTSTSGIFLDVQFSCRYIREGCTDLYMPCISIRPSFLSPVPSNSLNSFLFMLREPFFFFAPTHASFCFVFPFLNRCMLSKPQALVTRCGFSSNFCFLLLLLVSATVTLFLRHMFITFLHTFCTSSCSGSSSLCLRFIFFFLKVLGTSP</sequence>
<proteinExistence type="predicted"/>
<dbReference type="AlphaFoldDB" id="F9W848"/>
<keyword evidence="1" id="KW-0472">Membrane</keyword>
<feature type="transmembrane region" description="Helical" evidence="1">
    <location>
        <begin position="63"/>
        <end position="80"/>
    </location>
</feature>
<protein>
    <submittedName>
        <fullName evidence="2">WGS project CAEQ00000000 data, annotated contig 1705</fullName>
    </submittedName>
</protein>
<evidence type="ECO:0000256" key="1">
    <source>
        <dbReference type="SAM" id="Phobius"/>
    </source>
</evidence>
<dbReference type="EMBL" id="CAEQ01001136">
    <property type="protein sequence ID" value="CCD13375.1"/>
    <property type="molecule type" value="Genomic_DNA"/>
</dbReference>
<evidence type="ECO:0000313" key="2">
    <source>
        <dbReference type="EMBL" id="CCD13375.1"/>
    </source>
</evidence>
<evidence type="ECO:0000313" key="3">
    <source>
        <dbReference type="Proteomes" id="UP000000702"/>
    </source>
</evidence>
<dbReference type="Proteomes" id="UP000000702">
    <property type="component" value="Unassembled WGS sequence"/>
</dbReference>
<dbReference type="VEuPathDB" id="TriTrypDB:TcIL3000_0_41320"/>